<evidence type="ECO:0000256" key="1">
    <source>
        <dbReference type="ARBA" id="ARBA00023015"/>
    </source>
</evidence>
<dbReference type="PANTHER" id="PTHR46796">
    <property type="entry name" value="HTH-TYPE TRANSCRIPTIONAL ACTIVATOR RHAS-RELATED"/>
    <property type="match status" value="1"/>
</dbReference>
<evidence type="ECO:0000256" key="2">
    <source>
        <dbReference type="ARBA" id="ARBA00023125"/>
    </source>
</evidence>
<keyword evidence="3" id="KW-0804">Transcription</keyword>
<gene>
    <name evidence="5" type="ORF">GCM10009854_26400</name>
</gene>
<dbReference type="SUPFAM" id="SSF46689">
    <property type="entry name" value="Homeodomain-like"/>
    <property type="match status" value="2"/>
</dbReference>
<sequence>MTELAEHARMSTRTFARRFREEVGVSPGKWLTQQRLARARQLLETTNLSIERIATEVGFATAASLRQHLHAAIGVSPITYRRTFGTETAAG</sequence>
<evidence type="ECO:0000259" key="4">
    <source>
        <dbReference type="PROSITE" id="PS01124"/>
    </source>
</evidence>
<reference evidence="6" key="1">
    <citation type="journal article" date="2019" name="Int. J. Syst. Evol. Microbiol.">
        <title>The Global Catalogue of Microorganisms (GCM) 10K type strain sequencing project: providing services to taxonomists for standard genome sequencing and annotation.</title>
        <authorList>
            <consortium name="The Broad Institute Genomics Platform"/>
            <consortium name="The Broad Institute Genome Sequencing Center for Infectious Disease"/>
            <person name="Wu L."/>
            <person name="Ma J."/>
        </authorList>
    </citation>
    <scope>NUCLEOTIDE SEQUENCE [LARGE SCALE GENOMIC DNA]</scope>
    <source>
        <strain evidence="6">JCM 16221</strain>
    </source>
</reference>
<name>A0ABP5T9A2_9PSEU</name>
<accession>A0ABP5T9A2</accession>
<protein>
    <recommendedName>
        <fullName evidence="4">HTH araC/xylS-type domain-containing protein</fullName>
    </recommendedName>
</protein>
<dbReference type="SMART" id="SM00342">
    <property type="entry name" value="HTH_ARAC"/>
    <property type="match status" value="1"/>
</dbReference>
<dbReference type="Gene3D" id="1.10.10.60">
    <property type="entry name" value="Homeodomain-like"/>
    <property type="match status" value="2"/>
</dbReference>
<dbReference type="PROSITE" id="PS01124">
    <property type="entry name" value="HTH_ARAC_FAMILY_2"/>
    <property type="match status" value="1"/>
</dbReference>
<dbReference type="InterPro" id="IPR018060">
    <property type="entry name" value="HTH_AraC"/>
</dbReference>
<keyword evidence="6" id="KW-1185">Reference proteome</keyword>
<feature type="domain" description="HTH araC/xylS-type" evidence="4">
    <location>
        <begin position="1"/>
        <end position="83"/>
    </location>
</feature>
<dbReference type="Pfam" id="PF12833">
    <property type="entry name" value="HTH_18"/>
    <property type="match status" value="1"/>
</dbReference>
<dbReference type="InterPro" id="IPR050204">
    <property type="entry name" value="AraC_XylS_family_regulators"/>
</dbReference>
<dbReference type="InterPro" id="IPR009057">
    <property type="entry name" value="Homeodomain-like_sf"/>
</dbReference>
<evidence type="ECO:0000256" key="3">
    <source>
        <dbReference type="ARBA" id="ARBA00023163"/>
    </source>
</evidence>
<organism evidence="5 6">
    <name type="scientific">Saccharopolyspora halophila</name>
    <dbReference type="NCBI Taxonomy" id="405551"/>
    <lineage>
        <taxon>Bacteria</taxon>
        <taxon>Bacillati</taxon>
        <taxon>Actinomycetota</taxon>
        <taxon>Actinomycetes</taxon>
        <taxon>Pseudonocardiales</taxon>
        <taxon>Pseudonocardiaceae</taxon>
        <taxon>Saccharopolyspora</taxon>
    </lineage>
</organism>
<dbReference type="EMBL" id="BAAARA010000008">
    <property type="protein sequence ID" value="GAA2347912.1"/>
    <property type="molecule type" value="Genomic_DNA"/>
</dbReference>
<keyword evidence="2" id="KW-0238">DNA-binding</keyword>
<evidence type="ECO:0000313" key="5">
    <source>
        <dbReference type="EMBL" id="GAA2347912.1"/>
    </source>
</evidence>
<evidence type="ECO:0000313" key="6">
    <source>
        <dbReference type="Proteomes" id="UP001501218"/>
    </source>
</evidence>
<keyword evidence="1" id="KW-0805">Transcription regulation</keyword>
<proteinExistence type="predicted"/>
<dbReference type="Proteomes" id="UP001501218">
    <property type="component" value="Unassembled WGS sequence"/>
</dbReference>
<comment type="caution">
    <text evidence="5">The sequence shown here is derived from an EMBL/GenBank/DDBJ whole genome shotgun (WGS) entry which is preliminary data.</text>
</comment>